<dbReference type="Proteomes" id="UP000195569">
    <property type="component" value="Unassembled WGS sequence"/>
</dbReference>
<keyword evidence="2" id="KW-1185">Reference proteome</keyword>
<organism evidence="1 2">
    <name type="scientific">Paraburkholderia piptadeniae</name>
    <dbReference type="NCBI Taxonomy" id="1701573"/>
    <lineage>
        <taxon>Bacteria</taxon>
        <taxon>Pseudomonadati</taxon>
        <taxon>Pseudomonadota</taxon>
        <taxon>Betaproteobacteria</taxon>
        <taxon>Burkholderiales</taxon>
        <taxon>Burkholderiaceae</taxon>
        <taxon>Paraburkholderia</taxon>
    </lineage>
</organism>
<reference evidence="1" key="1">
    <citation type="submission" date="2016-12" db="EMBL/GenBank/DDBJ databases">
        <authorList>
            <person name="Moulin L."/>
        </authorList>
    </citation>
    <scope>NUCLEOTIDE SEQUENCE [LARGE SCALE GENOMIC DNA]</scope>
    <source>
        <strain evidence="1">STM 7183</strain>
    </source>
</reference>
<comment type="caution">
    <text evidence="1">The sequence shown here is derived from an EMBL/GenBank/DDBJ whole genome shotgun (WGS) entry which is preliminary data.</text>
</comment>
<dbReference type="EMBL" id="CYGY02000115">
    <property type="protein sequence ID" value="SIT51312.1"/>
    <property type="molecule type" value="Genomic_DNA"/>
</dbReference>
<accession>A0A1N7SV06</accession>
<evidence type="ECO:0000313" key="1">
    <source>
        <dbReference type="EMBL" id="SIT51312.1"/>
    </source>
</evidence>
<evidence type="ECO:0000313" key="2">
    <source>
        <dbReference type="Proteomes" id="UP000195569"/>
    </source>
</evidence>
<protein>
    <submittedName>
        <fullName evidence="1">Uncharacterized protein</fullName>
    </submittedName>
</protein>
<gene>
    <name evidence="1" type="ORF">BN2476_1150026</name>
</gene>
<sequence length="99" mass="11399">MLDLPSDTSDSTCLMVNQHRSFPFHMMKRQLLTQKTVRSPTLTTRIIAKTQFRVPYLSIPSMNSHYYCKNGHSPLGFPANGTSRDGRYNRAFHASRRHS</sequence>
<proteinExistence type="predicted"/>
<name>A0A1N7SV06_9BURK</name>
<dbReference type="AlphaFoldDB" id="A0A1N7SV06"/>